<evidence type="ECO:0000313" key="1">
    <source>
        <dbReference type="EMBL" id="KAL0335343.1"/>
    </source>
</evidence>
<comment type="caution">
    <text evidence="1">The sequence shown here is derived from an EMBL/GenBank/DDBJ whole genome shotgun (WGS) entry which is preliminary data.</text>
</comment>
<reference evidence="1" key="1">
    <citation type="submission" date="2020-06" db="EMBL/GenBank/DDBJ databases">
        <authorList>
            <person name="Li T."/>
            <person name="Hu X."/>
            <person name="Zhang T."/>
            <person name="Song X."/>
            <person name="Zhang H."/>
            <person name="Dai N."/>
            <person name="Sheng W."/>
            <person name="Hou X."/>
            <person name="Wei L."/>
        </authorList>
    </citation>
    <scope>NUCLEOTIDE SEQUENCE</scope>
    <source>
        <strain evidence="1">G02</strain>
        <tissue evidence="1">Leaf</tissue>
    </source>
</reference>
<protein>
    <submittedName>
        <fullName evidence="1">Uncharacterized protein</fullName>
    </submittedName>
</protein>
<sequence length="62" mass="7133">MRGVYVQKRYANKETEKLMVLHEEAYKCLARSSISRPGAVCSRDGDCAIKLVHTKIQPRQLR</sequence>
<accession>A0AAW2MWJ9</accession>
<name>A0AAW2MWJ9_SESRA</name>
<organism evidence="1">
    <name type="scientific">Sesamum radiatum</name>
    <name type="common">Black benniseed</name>
    <dbReference type="NCBI Taxonomy" id="300843"/>
    <lineage>
        <taxon>Eukaryota</taxon>
        <taxon>Viridiplantae</taxon>
        <taxon>Streptophyta</taxon>
        <taxon>Embryophyta</taxon>
        <taxon>Tracheophyta</taxon>
        <taxon>Spermatophyta</taxon>
        <taxon>Magnoliopsida</taxon>
        <taxon>eudicotyledons</taxon>
        <taxon>Gunneridae</taxon>
        <taxon>Pentapetalae</taxon>
        <taxon>asterids</taxon>
        <taxon>lamiids</taxon>
        <taxon>Lamiales</taxon>
        <taxon>Pedaliaceae</taxon>
        <taxon>Sesamum</taxon>
    </lineage>
</organism>
<gene>
    <name evidence="1" type="ORF">Sradi_4746200</name>
</gene>
<reference evidence="1" key="2">
    <citation type="journal article" date="2024" name="Plant">
        <title>Genomic evolution and insights into agronomic trait innovations of Sesamum species.</title>
        <authorList>
            <person name="Miao H."/>
            <person name="Wang L."/>
            <person name="Qu L."/>
            <person name="Liu H."/>
            <person name="Sun Y."/>
            <person name="Le M."/>
            <person name="Wang Q."/>
            <person name="Wei S."/>
            <person name="Zheng Y."/>
            <person name="Lin W."/>
            <person name="Duan Y."/>
            <person name="Cao H."/>
            <person name="Xiong S."/>
            <person name="Wang X."/>
            <person name="Wei L."/>
            <person name="Li C."/>
            <person name="Ma Q."/>
            <person name="Ju M."/>
            <person name="Zhao R."/>
            <person name="Li G."/>
            <person name="Mu C."/>
            <person name="Tian Q."/>
            <person name="Mei H."/>
            <person name="Zhang T."/>
            <person name="Gao T."/>
            <person name="Zhang H."/>
        </authorList>
    </citation>
    <scope>NUCLEOTIDE SEQUENCE</scope>
    <source>
        <strain evidence="1">G02</strain>
    </source>
</reference>
<dbReference type="AlphaFoldDB" id="A0AAW2MWJ9"/>
<proteinExistence type="predicted"/>
<dbReference type="EMBL" id="JACGWJ010000021">
    <property type="protein sequence ID" value="KAL0335343.1"/>
    <property type="molecule type" value="Genomic_DNA"/>
</dbReference>